<evidence type="ECO:0000313" key="1">
    <source>
        <dbReference type="EMBL" id="ARW63907.1"/>
    </source>
</evidence>
<organism evidence="1">
    <name type="scientific">Alsidium seaforthii</name>
    <dbReference type="NCBI Taxonomy" id="2007182"/>
    <lineage>
        <taxon>Eukaryota</taxon>
        <taxon>Rhodophyta</taxon>
        <taxon>Florideophyceae</taxon>
        <taxon>Rhodymeniophycidae</taxon>
        <taxon>Ceramiales</taxon>
        <taxon>Rhodomelaceae</taxon>
        <taxon>Polysiphonioideae</taxon>
        <taxon>Alsidium</taxon>
    </lineage>
</organism>
<dbReference type="EMBL" id="MF101430">
    <property type="protein sequence ID" value="ARW63907.1"/>
    <property type="molecule type" value="Genomic_DNA"/>
</dbReference>
<reference evidence="1" key="1">
    <citation type="journal article" date="2017" name="J. Phycol.">
        <title>Analysis of chloroplast genomes and a supermatrix inform reclassification of the Rhodomelaceae (Rhodophyta).</title>
        <authorList>
            <person name="Diaz-Tapia P."/>
            <person name="Maggs C.A."/>
            <person name="West J.A."/>
            <person name="Verbruggen H."/>
        </authorList>
    </citation>
    <scope>NUCLEOTIDE SEQUENCE</scope>
    <source>
        <strain evidence="1">PD644</strain>
    </source>
</reference>
<protein>
    <recommendedName>
        <fullName evidence="2">Ycf80</fullName>
    </recommendedName>
</protein>
<name>A0A1Z1MCT6_9FLOR</name>
<dbReference type="GeneID" id="33357117"/>
<evidence type="ECO:0008006" key="2">
    <source>
        <dbReference type="Google" id="ProtNLM"/>
    </source>
</evidence>
<gene>
    <name evidence="1" type="primary">ycf80</name>
</gene>
<geneLocation type="chloroplast" evidence="1"/>
<accession>A0A1Z1MCT6</accession>
<dbReference type="RefSeq" id="YP_009395139.1">
    <property type="nucleotide sequence ID" value="NC_035276.1"/>
</dbReference>
<keyword evidence="1" id="KW-0934">Plastid</keyword>
<proteinExistence type="predicted"/>
<keyword evidence="1" id="KW-0150">Chloroplast</keyword>
<dbReference type="AlphaFoldDB" id="A0A1Z1MCT6"/>
<sequence length="462" mass="55156">MTLFNLTSLYTPSQNYYFNYNDPIFKANINQQKQQDVLNSLKLKHFKSSSVLRANTKIYSDQLSHQELMNSHHFVSRNFWQKLINRYWQETVFISASNSSSDKYINKLRISGLSIYDGNDYKNFLSKFSKDLLNGKVNLSLKNSDTISTSLFNKANNIYVRYKWYKTWNLNFLFAKYKKNRIYDNKNFHINNSLPLFLLANKNKEIILSESPDRLCRKVTNDQKVYTGLIFISPEDALEYKQYIQNKSVRSTRSKFISTLVASFNIYHRLLKSSNVNTEFRLIPDLKEISDLVYKYQKYRHLSFDQEQNYGSGYFQGQPIYIIKSIPVKSKNSNRLKTIDYNYSFVRNNKVYKYKVAFLNYQTAINAWNRFKKENESYNLPNKPQLYVSNLETFIQRPYYKQNCNEFLFLPSINTYNFVKLYLKQNSRDNFNINDLMINRTLYIKALFYRIIWSLTSRQPVS</sequence>